<dbReference type="Proteomes" id="UP000231990">
    <property type="component" value="Unassembled WGS sequence"/>
</dbReference>
<organism evidence="2 4">
    <name type="scientific">Leptospira perolatii</name>
    <dbReference type="NCBI Taxonomy" id="2023191"/>
    <lineage>
        <taxon>Bacteria</taxon>
        <taxon>Pseudomonadati</taxon>
        <taxon>Spirochaetota</taxon>
        <taxon>Spirochaetia</taxon>
        <taxon>Leptospirales</taxon>
        <taxon>Leptospiraceae</taxon>
        <taxon>Leptospira</taxon>
    </lineage>
</organism>
<evidence type="ECO:0000313" key="4">
    <source>
        <dbReference type="Proteomes" id="UP000231990"/>
    </source>
</evidence>
<evidence type="ECO:0000313" key="2">
    <source>
        <dbReference type="EMBL" id="PJZ72872.1"/>
    </source>
</evidence>
<dbReference type="EMBL" id="NPDZ01000007">
    <property type="protein sequence ID" value="PJZ72872.1"/>
    <property type="molecule type" value="Genomic_DNA"/>
</dbReference>
<dbReference type="AlphaFoldDB" id="A0A2M9ZLB0"/>
<sequence length="124" mass="14892">MKTEEIFHFLGVVFINLKRSELAYNEYKKNGKTFLYASILKDCNQRIREALLEKSYLLSPNLQSDAIALLFHLDVWLLKWEQLREKLKPDLEDEFVFQNNITCPRNSVENLEKEFERLRENIPR</sequence>
<reference evidence="3 4" key="1">
    <citation type="submission" date="2017-07" db="EMBL/GenBank/DDBJ databases">
        <title>Leptospira spp. isolated from tropical soils.</title>
        <authorList>
            <person name="Thibeaux R."/>
            <person name="Iraola G."/>
            <person name="Ferres I."/>
            <person name="Bierque E."/>
            <person name="Girault D."/>
            <person name="Soupe-Gilbert M.-E."/>
            <person name="Picardeau M."/>
            <person name="Goarant C."/>
        </authorList>
    </citation>
    <scope>NUCLEOTIDE SEQUENCE [LARGE SCALE GENOMIC DNA]</scope>
    <source>
        <strain evidence="2 4">FH1-B-B1</strain>
        <strain evidence="1 3">FH1-B-C1</strain>
    </source>
</reference>
<dbReference type="OrthoDB" id="545125at2"/>
<evidence type="ECO:0000313" key="3">
    <source>
        <dbReference type="Proteomes" id="UP000231962"/>
    </source>
</evidence>
<comment type="caution">
    <text evidence="2">The sequence shown here is derived from an EMBL/GenBank/DDBJ whole genome shotgun (WGS) entry which is preliminary data.</text>
</comment>
<evidence type="ECO:0000313" key="1">
    <source>
        <dbReference type="EMBL" id="PJZ70244.1"/>
    </source>
</evidence>
<name>A0A2M9ZLB0_9LEPT</name>
<keyword evidence="3" id="KW-1185">Reference proteome</keyword>
<gene>
    <name evidence="1" type="ORF">CH360_06470</name>
    <name evidence="2" type="ORF">CH373_12500</name>
</gene>
<proteinExistence type="predicted"/>
<accession>A0A2M9ZLB0</accession>
<dbReference type="RefSeq" id="WP_100713206.1">
    <property type="nucleotide sequence ID" value="NZ_NPDY01000004.1"/>
</dbReference>
<protein>
    <submittedName>
        <fullName evidence="2">Uncharacterized protein</fullName>
    </submittedName>
</protein>
<dbReference type="Proteomes" id="UP000231962">
    <property type="component" value="Unassembled WGS sequence"/>
</dbReference>
<dbReference type="EMBL" id="NPDY01000004">
    <property type="protein sequence ID" value="PJZ70244.1"/>
    <property type="molecule type" value="Genomic_DNA"/>
</dbReference>